<comment type="caution">
    <text evidence="3">The sequence shown here is derived from an EMBL/GenBank/DDBJ whole genome shotgun (WGS) entry which is preliminary data.</text>
</comment>
<dbReference type="PANTHER" id="PTHR23011">
    <property type="entry name" value="CYCLIC NUCLEOTIDE-BINDING DOMAIN CONTAINING PROTEIN"/>
    <property type="match status" value="1"/>
</dbReference>
<dbReference type="SUPFAM" id="SSF51206">
    <property type="entry name" value="cAMP-binding domain-like"/>
    <property type="match status" value="2"/>
</dbReference>
<organism evidence="3 4">
    <name type="scientific">Cymbomonas tetramitiformis</name>
    <dbReference type="NCBI Taxonomy" id="36881"/>
    <lineage>
        <taxon>Eukaryota</taxon>
        <taxon>Viridiplantae</taxon>
        <taxon>Chlorophyta</taxon>
        <taxon>Pyramimonadophyceae</taxon>
        <taxon>Pyramimonadales</taxon>
        <taxon>Pyramimonadaceae</taxon>
        <taxon>Cymbomonas</taxon>
    </lineage>
</organism>
<name>A0AAE0FYC2_9CHLO</name>
<feature type="region of interest" description="Disordered" evidence="1">
    <location>
        <begin position="747"/>
        <end position="767"/>
    </location>
</feature>
<accession>A0AAE0FYC2</accession>
<dbReference type="Gene3D" id="2.60.120.10">
    <property type="entry name" value="Jelly Rolls"/>
    <property type="match status" value="2"/>
</dbReference>
<feature type="compositionally biased region" description="Basic and acidic residues" evidence="1">
    <location>
        <begin position="830"/>
        <end position="839"/>
    </location>
</feature>
<evidence type="ECO:0000259" key="2">
    <source>
        <dbReference type="PROSITE" id="PS50042"/>
    </source>
</evidence>
<feature type="region of interest" description="Disordered" evidence="1">
    <location>
        <begin position="312"/>
        <end position="361"/>
    </location>
</feature>
<dbReference type="AlphaFoldDB" id="A0AAE0FYC2"/>
<gene>
    <name evidence="3" type="ORF">CYMTET_23234</name>
</gene>
<proteinExistence type="predicted"/>
<evidence type="ECO:0000313" key="4">
    <source>
        <dbReference type="Proteomes" id="UP001190700"/>
    </source>
</evidence>
<sequence length="918" mass="100828">MPSLQREPKEIEKVDKLLCHLEFFKQFPQGLRLRLLRSMQYEVLPQNSLVCEQGDVGDAMYVIMSGTCAVHVKSSVADSIQKIDATAHRGKSNSEAPTNHADTSEGGKSRDTSLPQPPQRLSFADLGSTKPDLSPRDRVRKRLTKVIGKIKVSNQIHGMMKTGRGTAENDHKKRKAHDPRIAYDEHAMAHHYGQRVAGLGIGKHFGELALLSTSDTRTATILTEMPVEFMKITRAVYDATLRQLQLEQLRSKMEFLSRCALFSMMDDHDKSRNQLITTDKVYPRGFTIVEEGDPLKTVYFVVSGSVSLTHKCQPKAGGAGAAPAPREDPSAGHAQPWRPQPLLGETGATGGGGGAVLPEHGSPWPPLGGTAHGPLKCSTPRGAAGRANVVEVAIVGKYDCFGEEFFAEAERHQLTAVTQMETKIMAIKTLEFTKMPASSCSNARAFHQFRLGARKERVGGVCMCGMLTPPAEPEEVDVGPARVPIAKLQGKVHLTNTPGSDLMHSVTAVHMPPAERYRHAVSDHKAGLSGSVRTKVVTSDLPWAITNAATRDPLPNLGSLATIMSSCGGEDEAMELDGAVSERSDRLQSVESVEPTWHPSGAQTERASRSDRVDVGLKECQAASSVYQGEMMAGILDASWRMLRPGHEAPPEECRSPPERACTAPTMISSECLQTRQFRSSGRPKELSSLQPSPRLEREIRKAMASPFFANNAFGGKDAFRSHESPQGRVLRTTLCRPLYRNSGGAGFHAVPPASAGHTSRRQEQKQHEQMKMMQEHFPGHIRRPMSLVKGDTENLLVIPSAEHAEYYYGEEGRPPSFPPQEYSALSRPSTHELRRKPPLDCSYTQPQPPERAVTADKPSTRKTKLVQPNQNDPTFDTENDQDIPDMNAEVSLWETEDIPHSSDTENNNFYLTQPIAT</sequence>
<feature type="region of interest" description="Disordered" evidence="1">
    <location>
        <begin position="897"/>
        <end position="918"/>
    </location>
</feature>
<feature type="domain" description="Cyclic nucleotide-binding" evidence="2">
    <location>
        <begin position="261"/>
        <end position="309"/>
    </location>
</feature>
<dbReference type="InterPro" id="IPR000595">
    <property type="entry name" value="cNMP-bd_dom"/>
</dbReference>
<dbReference type="SMART" id="SM00100">
    <property type="entry name" value="cNMP"/>
    <property type="match status" value="1"/>
</dbReference>
<protein>
    <recommendedName>
        <fullName evidence="2">Cyclic nucleotide-binding domain-containing protein</fullName>
    </recommendedName>
</protein>
<feature type="domain" description="Cyclic nucleotide-binding" evidence="2">
    <location>
        <begin position="23"/>
        <end position="95"/>
    </location>
</feature>
<dbReference type="PRINTS" id="PR00103">
    <property type="entry name" value="CAMPKINASE"/>
</dbReference>
<feature type="region of interest" description="Disordered" evidence="1">
    <location>
        <begin position="589"/>
        <end position="613"/>
    </location>
</feature>
<evidence type="ECO:0000256" key="1">
    <source>
        <dbReference type="SAM" id="MobiDB-lite"/>
    </source>
</evidence>
<feature type="region of interest" description="Disordered" evidence="1">
    <location>
        <begin position="676"/>
        <end position="695"/>
    </location>
</feature>
<feature type="domain" description="Cyclic nucleotide-binding" evidence="2">
    <location>
        <begin position="196"/>
        <end position="258"/>
    </location>
</feature>
<evidence type="ECO:0000313" key="3">
    <source>
        <dbReference type="EMBL" id="KAK3268252.1"/>
    </source>
</evidence>
<feature type="compositionally biased region" description="Basic and acidic residues" evidence="1">
    <location>
        <begin position="102"/>
        <end position="111"/>
    </location>
</feature>
<dbReference type="PROSITE" id="PS00889">
    <property type="entry name" value="CNMP_BINDING_2"/>
    <property type="match status" value="1"/>
</dbReference>
<dbReference type="InterPro" id="IPR014710">
    <property type="entry name" value="RmlC-like_jellyroll"/>
</dbReference>
<dbReference type="PROSITE" id="PS50042">
    <property type="entry name" value="CNMP_BINDING_3"/>
    <property type="match status" value="3"/>
</dbReference>
<reference evidence="3 4" key="1">
    <citation type="journal article" date="2015" name="Genome Biol. Evol.">
        <title>Comparative Genomics of a Bacterivorous Green Alga Reveals Evolutionary Causalities and Consequences of Phago-Mixotrophic Mode of Nutrition.</title>
        <authorList>
            <person name="Burns J.A."/>
            <person name="Paasch A."/>
            <person name="Narechania A."/>
            <person name="Kim E."/>
        </authorList>
    </citation>
    <scope>NUCLEOTIDE SEQUENCE [LARGE SCALE GENOMIC DNA]</scope>
    <source>
        <strain evidence="3 4">PLY_AMNH</strain>
    </source>
</reference>
<keyword evidence="4" id="KW-1185">Reference proteome</keyword>
<feature type="compositionally biased region" description="Polar residues" evidence="1">
    <location>
        <begin position="905"/>
        <end position="918"/>
    </location>
</feature>
<dbReference type="InterPro" id="IPR018490">
    <property type="entry name" value="cNMP-bd_dom_sf"/>
</dbReference>
<feature type="region of interest" description="Disordered" evidence="1">
    <location>
        <begin position="810"/>
        <end position="885"/>
    </location>
</feature>
<dbReference type="PANTHER" id="PTHR23011:SF28">
    <property type="entry name" value="CYCLIC NUCLEOTIDE-BINDING DOMAIN CONTAINING PROTEIN"/>
    <property type="match status" value="1"/>
</dbReference>
<dbReference type="Proteomes" id="UP001190700">
    <property type="component" value="Unassembled WGS sequence"/>
</dbReference>
<dbReference type="InterPro" id="IPR018488">
    <property type="entry name" value="cNMP-bd_CS"/>
</dbReference>
<dbReference type="PROSITE" id="PS00888">
    <property type="entry name" value="CNMP_BINDING_1"/>
    <property type="match status" value="1"/>
</dbReference>
<feature type="region of interest" description="Disordered" evidence="1">
    <location>
        <begin position="86"/>
        <end position="140"/>
    </location>
</feature>
<dbReference type="EMBL" id="LGRX02011936">
    <property type="protein sequence ID" value="KAK3268252.1"/>
    <property type="molecule type" value="Genomic_DNA"/>
</dbReference>
<dbReference type="CDD" id="cd00038">
    <property type="entry name" value="CAP_ED"/>
    <property type="match status" value="2"/>
</dbReference>